<feature type="coiled-coil region" evidence="4">
    <location>
        <begin position="816"/>
        <end position="944"/>
    </location>
</feature>
<protein>
    <recommendedName>
        <fullName evidence="3">Nuclease SbcCD subunit C</fullName>
    </recommendedName>
</protein>
<feature type="coiled-coil region" evidence="4">
    <location>
        <begin position="534"/>
        <end position="582"/>
    </location>
</feature>
<feature type="coiled-coil region" evidence="4">
    <location>
        <begin position="196"/>
        <end position="285"/>
    </location>
</feature>
<keyword evidence="7" id="KW-1185">Reference proteome</keyword>
<dbReference type="GO" id="GO:0006302">
    <property type="term" value="P:double-strand break repair"/>
    <property type="evidence" value="ECO:0007669"/>
    <property type="project" value="InterPro"/>
</dbReference>
<comment type="similarity">
    <text evidence="1">Belongs to the SMC family. SbcC subfamily.</text>
</comment>
<dbReference type="RefSeq" id="WP_122919360.1">
    <property type="nucleotide sequence ID" value="NZ_RHHQ01000013.1"/>
</dbReference>
<dbReference type="EMBL" id="RHHQ01000013">
    <property type="protein sequence ID" value="RNB85948.1"/>
    <property type="molecule type" value="Genomic_DNA"/>
</dbReference>
<evidence type="ECO:0000256" key="2">
    <source>
        <dbReference type="ARBA" id="ARBA00011322"/>
    </source>
</evidence>
<evidence type="ECO:0000256" key="1">
    <source>
        <dbReference type="ARBA" id="ARBA00006930"/>
    </source>
</evidence>
<name>A0A3M8DD70_9BACL</name>
<evidence type="ECO:0000259" key="5">
    <source>
        <dbReference type="Pfam" id="PF13476"/>
    </source>
</evidence>
<dbReference type="PANTHER" id="PTHR32114:SF2">
    <property type="entry name" value="ABC TRANSPORTER ABCH.3"/>
    <property type="match status" value="1"/>
</dbReference>
<dbReference type="OrthoDB" id="9795626at2"/>
<evidence type="ECO:0000313" key="7">
    <source>
        <dbReference type="Proteomes" id="UP000271031"/>
    </source>
</evidence>
<dbReference type="InterPro" id="IPR027417">
    <property type="entry name" value="P-loop_NTPase"/>
</dbReference>
<dbReference type="Pfam" id="PF13558">
    <property type="entry name" value="SbcC_Walker_B"/>
    <property type="match status" value="1"/>
</dbReference>
<feature type="coiled-coil region" evidence="4">
    <location>
        <begin position="430"/>
        <end position="495"/>
    </location>
</feature>
<reference evidence="6 7" key="1">
    <citation type="submission" date="2018-10" db="EMBL/GenBank/DDBJ databases">
        <title>Phylogenomics of Brevibacillus.</title>
        <authorList>
            <person name="Dunlap C."/>
        </authorList>
    </citation>
    <scope>NUCLEOTIDE SEQUENCE [LARGE SCALE GENOMIC DNA]</scope>
    <source>
        <strain evidence="6 7">JCM 15716</strain>
    </source>
</reference>
<evidence type="ECO:0000256" key="3">
    <source>
        <dbReference type="ARBA" id="ARBA00013368"/>
    </source>
</evidence>
<organism evidence="6 7">
    <name type="scientific">Brevibacillus fluminis</name>
    <dbReference type="NCBI Taxonomy" id="511487"/>
    <lineage>
        <taxon>Bacteria</taxon>
        <taxon>Bacillati</taxon>
        <taxon>Bacillota</taxon>
        <taxon>Bacilli</taxon>
        <taxon>Bacillales</taxon>
        <taxon>Paenibacillaceae</taxon>
        <taxon>Brevibacillus</taxon>
    </lineage>
</organism>
<feature type="coiled-coil region" evidence="4">
    <location>
        <begin position="316"/>
        <end position="381"/>
    </location>
</feature>
<dbReference type="AlphaFoldDB" id="A0A3M8DD70"/>
<sequence length="1216" mass="139114">MKPIQLQIAGLHSYRDQVEIDFETLCAAGLFGIFGPTGSGKSTILDAITLALYGQVVRAGGTSHPQESLNQHEQRLFVSFTFELGHDRERKRYTIEREFGLDKKGKKRQPEVRLIERATDDGADIVLESKATTATQAVEQLLGLTLNDFTRAVVLPQGQFSKFLTLKGSERNEMLQRIFHLHEYGEKLGERIRRTVEQNKEAVNRIEKELAALGDAGPDALAGAEAELAAAMEQAQNFTTQRADLEKKKAEQEQLRAWQKELGQIEQELLQLDSRKQEMDSLQERSLLIEAALQVWPQLEKVERLLTEHVALGTRLDSLRAEKAQTEQAYEESERRFLQSQAERKGEEPLLLEQKGKLAQALEWEQELVTLKTELVQAQQKWQQLVARQGDVHARLGGQQEQLAAWLRQREGMEAELRETSVAVEERKSILALRELKQAWERELARTRQLEAEAARAHVELHKQTEASKEQEVHWKQATAKREELAERIAAVEAQPVLDEEELASMRDVLQQMRNVGKEWRELGKEQEEWAKKRAEWEAQRKRVLAALEQAETDHAQKAGVAVKLLDEKARLEDELQKWRQQNMARVLREHMHDGQECPVCGSLEHPRAKTVAAETEHAIEQEGQAILQRLKAADTALKAAEQEAREAEQLLQQEKVAAAVTGEREAALIEEQRSHEARLARIKQECRDGGGRWTVGSVDDLLEVYKEQDKLLRTKTEERMQRKQELDRLMSEQQEQREQELAQQRLYERMQAVLEQARENVKAAKARWEEADKLTKAAEQALHASRKDMPIEAIEHAYAQIEERDQRQAQLVALRSELEPRIQQAQANLQNLQAEQAELEKEAAVAKERIGKEEQLWNEKHQRWQERTGGAKAQDCLSQVESKLASLQQAAEEAECAYARAREERQRVQEALVQSESSVQAQERQLEMEKAALADMLQDAKLQDNASVMTYYQERDQLPVYREAIRSYQTRIGQLHYDAARLSDKLGDRVATEEEYQVLCEAWEALETQLLSSRDQVAVSRQTLTRIQSSHERWLSLHADWQERIDELSRLEELRKLFEGKAFVQFIAEEKLASIARDASYHLMQMTKNRYALELGDGGEFVLRDEGAGGIRRAVSTLSGGETFLTSLALALALSVEIQMRGARLEFFFLDEGFGTLDPELLEVVLHALERLRMNDLTIGIISHVPELRVRMPRRLIVTPPEPLGAGSQIHLEME</sequence>
<feature type="coiled-coil region" evidence="4">
    <location>
        <begin position="631"/>
        <end position="686"/>
    </location>
</feature>
<dbReference type="Proteomes" id="UP000271031">
    <property type="component" value="Unassembled WGS sequence"/>
</dbReference>
<comment type="caution">
    <text evidence="6">The sequence shown here is derived from an EMBL/GenBank/DDBJ whole genome shotgun (WGS) entry which is preliminary data.</text>
</comment>
<dbReference type="InterPro" id="IPR038729">
    <property type="entry name" value="Rad50/SbcC_AAA"/>
</dbReference>
<comment type="subunit">
    <text evidence="2">Heterodimer of SbcC and SbcD.</text>
</comment>
<evidence type="ECO:0000256" key="4">
    <source>
        <dbReference type="SAM" id="Coils"/>
    </source>
</evidence>
<accession>A0A3M8DD70</accession>
<feature type="coiled-coil region" evidence="4">
    <location>
        <begin position="713"/>
        <end position="775"/>
    </location>
</feature>
<gene>
    <name evidence="6" type="ORF">EDM56_18295</name>
</gene>
<dbReference type="GO" id="GO:0016887">
    <property type="term" value="F:ATP hydrolysis activity"/>
    <property type="evidence" value="ECO:0007669"/>
    <property type="project" value="InterPro"/>
</dbReference>
<feature type="domain" description="Rad50/SbcC-type AAA" evidence="5">
    <location>
        <begin position="5"/>
        <end position="269"/>
    </location>
</feature>
<keyword evidence="4" id="KW-0175">Coiled coil</keyword>
<proteinExistence type="inferred from homology"/>
<dbReference type="Gene3D" id="3.40.50.300">
    <property type="entry name" value="P-loop containing nucleotide triphosphate hydrolases"/>
    <property type="match status" value="2"/>
</dbReference>
<evidence type="ECO:0000313" key="6">
    <source>
        <dbReference type="EMBL" id="RNB85948.1"/>
    </source>
</evidence>
<dbReference type="PANTHER" id="PTHR32114">
    <property type="entry name" value="ABC TRANSPORTER ABCH.3"/>
    <property type="match status" value="1"/>
</dbReference>
<dbReference type="SUPFAM" id="SSF52540">
    <property type="entry name" value="P-loop containing nucleoside triphosphate hydrolases"/>
    <property type="match status" value="1"/>
</dbReference>
<dbReference type="Pfam" id="PF13476">
    <property type="entry name" value="AAA_23"/>
    <property type="match status" value="1"/>
</dbReference>